<evidence type="ECO:0008006" key="4">
    <source>
        <dbReference type="Google" id="ProtNLM"/>
    </source>
</evidence>
<feature type="region of interest" description="Disordered" evidence="1">
    <location>
        <begin position="170"/>
        <end position="191"/>
    </location>
</feature>
<keyword evidence="2" id="KW-0812">Transmembrane</keyword>
<accession>A0A2N0B9I6</accession>
<proteinExistence type="predicted"/>
<feature type="transmembrane region" description="Helical" evidence="2">
    <location>
        <begin position="218"/>
        <end position="234"/>
    </location>
</feature>
<sequence length="522" mass="59301">MKRFTKINQVILLVLVVIQVTYYLVPRSSFAADSLIKVLQAKGWIESDYRSEEIFFLGKEADPNFEFFPIQTSRASNGSVIGPFPFANTLITAFFVKIDRPELLIYFCGLLFCAYLLLLYKITDRVFVPTLAALATPLYHHFIGFSDVAFAALSILVSFYLISESEYLKNGENESTGPQTKENAGSPPPNDKTFFRGDWKTIGAGCLFGASCWFRPEALLLFVSCCAGFFLIRNGSSRFDPGKLKFLIRLVLGFSVPFVLFMIFNSVQYGSVLGSRISSESNRSIFEFDPLKKLSDIKSLLFFGNQRIGFFGFSPWYLLLIVPFLLRWSRIRFFDKVLTLAFCLNLASVSILTPNDSNIDWGSRYLTCGATVLFLLSANWNDVLLERPKLKLAIRVLFAILISYSLIVNVKAVRTLREISIRLARIQSEIPWKDYDVIVTGQLNIANTFGLFYLTHSIFYVRNGRDLERIVRRIDEKKILLVEDDRNPVLTDRIGGIPGDPRKIVVLKREPGNLLRLSELIP</sequence>
<keyword evidence="2" id="KW-1133">Transmembrane helix</keyword>
<name>A0A2N0B9I6_9LEPT</name>
<feature type="transmembrane region" description="Helical" evidence="2">
    <location>
        <begin position="308"/>
        <end position="326"/>
    </location>
</feature>
<feature type="transmembrane region" description="Helical" evidence="2">
    <location>
        <begin position="333"/>
        <end position="352"/>
    </location>
</feature>
<dbReference type="EMBL" id="NPEF01000075">
    <property type="protein sequence ID" value="PJZ93215.1"/>
    <property type="molecule type" value="Genomic_DNA"/>
</dbReference>
<keyword evidence="2" id="KW-0472">Membrane</keyword>
<feature type="compositionally biased region" description="Polar residues" evidence="1">
    <location>
        <begin position="173"/>
        <end position="183"/>
    </location>
</feature>
<evidence type="ECO:0000256" key="1">
    <source>
        <dbReference type="SAM" id="MobiDB-lite"/>
    </source>
</evidence>
<evidence type="ECO:0000313" key="3">
    <source>
        <dbReference type="EMBL" id="PJZ93215.1"/>
    </source>
</evidence>
<feature type="transmembrane region" description="Helical" evidence="2">
    <location>
        <begin position="246"/>
        <end position="264"/>
    </location>
</feature>
<reference evidence="3" key="1">
    <citation type="submission" date="2017-07" db="EMBL/GenBank/DDBJ databases">
        <title>Leptospira spp. isolated from tropical soils.</title>
        <authorList>
            <person name="Thibeaux R."/>
            <person name="Iraola G."/>
            <person name="Ferres I."/>
            <person name="Bierque E."/>
            <person name="Girault D."/>
            <person name="Soupe-Gilbert M.-E."/>
            <person name="Picardeau M."/>
            <person name="Goarant C."/>
        </authorList>
    </citation>
    <scope>NUCLEOTIDE SEQUENCE [LARGE SCALE GENOMIC DNA]</scope>
    <source>
        <strain evidence="3">ATI7-C-A5</strain>
    </source>
</reference>
<feature type="transmembrane region" description="Helical" evidence="2">
    <location>
        <begin position="103"/>
        <end position="122"/>
    </location>
</feature>
<feature type="transmembrane region" description="Helical" evidence="2">
    <location>
        <begin position="7"/>
        <end position="25"/>
    </location>
</feature>
<dbReference type="AlphaFoldDB" id="A0A2N0B9I6"/>
<gene>
    <name evidence="3" type="ORF">CH379_09040</name>
</gene>
<protein>
    <recommendedName>
        <fullName evidence="4">Dolichyl-phosphate-mannose-protein mannosyltransferase</fullName>
    </recommendedName>
</protein>
<comment type="caution">
    <text evidence="3">The sequence shown here is derived from an EMBL/GenBank/DDBJ whole genome shotgun (WGS) entry which is preliminary data.</text>
</comment>
<dbReference type="OrthoDB" id="344908at2"/>
<organism evidence="3">
    <name type="scientific">Leptospira ellisii</name>
    <dbReference type="NCBI Taxonomy" id="2023197"/>
    <lineage>
        <taxon>Bacteria</taxon>
        <taxon>Pseudomonadati</taxon>
        <taxon>Spirochaetota</taxon>
        <taxon>Spirochaetia</taxon>
        <taxon>Leptospirales</taxon>
        <taxon>Leptospiraceae</taxon>
        <taxon>Leptospira</taxon>
    </lineage>
</organism>
<feature type="transmembrane region" description="Helical" evidence="2">
    <location>
        <begin position="392"/>
        <end position="410"/>
    </location>
</feature>
<evidence type="ECO:0000256" key="2">
    <source>
        <dbReference type="SAM" id="Phobius"/>
    </source>
</evidence>
<feature type="transmembrane region" description="Helical" evidence="2">
    <location>
        <begin position="142"/>
        <end position="162"/>
    </location>
</feature>